<proteinExistence type="predicted"/>
<comment type="caution">
    <text evidence="1">The sequence shown here is derived from an EMBL/GenBank/DDBJ whole genome shotgun (WGS) entry which is preliminary data.</text>
</comment>
<keyword evidence="2" id="KW-1185">Reference proteome</keyword>
<name>A0ABN1LB80_9GAMM</name>
<protein>
    <recommendedName>
        <fullName evidence="3">Serine aminopeptidase S33 domain-containing protein</fullName>
    </recommendedName>
</protein>
<evidence type="ECO:0000313" key="1">
    <source>
        <dbReference type="EMBL" id="GAA0823793.1"/>
    </source>
</evidence>
<reference evidence="2" key="1">
    <citation type="journal article" date="2019" name="Int. J. Syst. Evol. Microbiol.">
        <title>The Global Catalogue of Microorganisms (GCM) 10K type strain sequencing project: providing services to taxonomists for standard genome sequencing and annotation.</title>
        <authorList>
            <consortium name="The Broad Institute Genomics Platform"/>
            <consortium name="The Broad Institute Genome Sequencing Center for Infectious Disease"/>
            <person name="Wu L."/>
            <person name="Ma J."/>
        </authorList>
    </citation>
    <scope>NUCLEOTIDE SEQUENCE [LARGE SCALE GENOMIC DNA]</scope>
    <source>
        <strain evidence="2">JCM 15608</strain>
    </source>
</reference>
<accession>A0ABN1LB80</accession>
<sequence length="283" mass="31572">MMINMTAEFYSGNAGPLFQLKRSPENICAYIIYVTPLFEQANQTRHMQTRLALNAYQLGVESLIYDHYGCGDSGGELSQASLSLWQQDLIAQINAIKAKMAQDASFNANPSSKPIYLSCLLSSALVLNSDIIALIDGLLLAQPEFNGKRFVQQFKRLALASNLTKTNNIEQNSTEIEIAGYVMQPSLLDELSQQTLTQYESIDKHCHWLEWSDSDQLPMARAKQQQLFSTKSSDSSLTVSAINDVKFWQSTELTLSEKMLSFEEQTLRNLLKEAGSTEQGGSC</sequence>
<dbReference type="Proteomes" id="UP001500021">
    <property type="component" value="Unassembled WGS sequence"/>
</dbReference>
<dbReference type="SUPFAM" id="SSF53474">
    <property type="entry name" value="alpha/beta-Hydrolases"/>
    <property type="match status" value="1"/>
</dbReference>
<gene>
    <name evidence="1" type="ORF">GCM10009111_33980</name>
</gene>
<evidence type="ECO:0008006" key="3">
    <source>
        <dbReference type="Google" id="ProtNLM"/>
    </source>
</evidence>
<evidence type="ECO:0000313" key="2">
    <source>
        <dbReference type="Proteomes" id="UP001500021"/>
    </source>
</evidence>
<dbReference type="InterPro" id="IPR029058">
    <property type="entry name" value="AB_hydrolase_fold"/>
</dbReference>
<dbReference type="RefSeq" id="WP_343819011.1">
    <property type="nucleotide sequence ID" value="NZ_BAAAFA010000015.1"/>
</dbReference>
<dbReference type="EMBL" id="BAAAFA010000015">
    <property type="protein sequence ID" value="GAA0823793.1"/>
    <property type="molecule type" value="Genomic_DNA"/>
</dbReference>
<dbReference type="Gene3D" id="3.40.50.1820">
    <property type="entry name" value="alpha/beta hydrolase"/>
    <property type="match status" value="1"/>
</dbReference>
<organism evidence="1 2">
    <name type="scientific">Colwellia asteriadis</name>
    <dbReference type="NCBI Taxonomy" id="517723"/>
    <lineage>
        <taxon>Bacteria</taxon>
        <taxon>Pseudomonadati</taxon>
        <taxon>Pseudomonadota</taxon>
        <taxon>Gammaproteobacteria</taxon>
        <taxon>Alteromonadales</taxon>
        <taxon>Colwelliaceae</taxon>
        <taxon>Colwellia</taxon>
    </lineage>
</organism>